<organism evidence="1 2">
    <name type="scientific">Dreissena polymorpha</name>
    <name type="common">Zebra mussel</name>
    <name type="synonym">Mytilus polymorpha</name>
    <dbReference type="NCBI Taxonomy" id="45954"/>
    <lineage>
        <taxon>Eukaryota</taxon>
        <taxon>Metazoa</taxon>
        <taxon>Spiralia</taxon>
        <taxon>Lophotrochozoa</taxon>
        <taxon>Mollusca</taxon>
        <taxon>Bivalvia</taxon>
        <taxon>Autobranchia</taxon>
        <taxon>Heteroconchia</taxon>
        <taxon>Euheterodonta</taxon>
        <taxon>Imparidentia</taxon>
        <taxon>Neoheterodontei</taxon>
        <taxon>Myida</taxon>
        <taxon>Dreissenoidea</taxon>
        <taxon>Dreissenidae</taxon>
        <taxon>Dreissena</taxon>
    </lineage>
</organism>
<protein>
    <submittedName>
        <fullName evidence="1">Uncharacterized protein</fullName>
    </submittedName>
</protein>
<accession>A0A9D4LCR9</accession>
<dbReference type="AlphaFoldDB" id="A0A9D4LCR9"/>
<name>A0A9D4LCR9_DREPO</name>
<dbReference type="EMBL" id="JAIWYP010000003">
    <property type="protein sequence ID" value="KAH3856160.1"/>
    <property type="molecule type" value="Genomic_DNA"/>
</dbReference>
<reference evidence="1" key="2">
    <citation type="submission" date="2020-11" db="EMBL/GenBank/DDBJ databases">
        <authorList>
            <person name="McCartney M.A."/>
            <person name="Auch B."/>
            <person name="Kono T."/>
            <person name="Mallez S."/>
            <person name="Becker A."/>
            <person name="Gohl D.M."/>
            <person name="Silverstein K.A.T."/>
            <person name="Koren S."/>
            <person name="Bechman K.B."/>
            <person name="Herman A."/>
            <person name="Abrahante J.E."/>
            <person name="Garbe J."/>
        </authorList>
    </citation>
    <scope>NUCLEOTIDE SEQUENCE</scope>
    <source>
        <strain evidence="1">Duluth1</strain>
        <tissue evidence="1">Whole animal</tissue>
    </source>
</reference>
<keyword evidence="2" id="KW-1185">Reference proteome</keyword>
<dbReference type="PANTHER" id="PTHR47018">
    <property type="entry name" value="CXC DOMAIN-CONTAINING PROTEIN-RELATED"/>
    <property type="match status" value="1"/>
</dbReference>
<comment type="caution">
    <text evidence="1">The sequence shown here is derived from an EMBL/GenBank/DDBJ whole genome shotgun (WGS) entry which is preliminary data.</text>
</comment>
<sequence length="63" mass="7369">MLPWFMMYDHTNYARWGPVYQADLKASEYAAPEVFKEFIEGHFAVRLKENAFNGVPVDKLLSE</sequence>
<evidence type="ECO:0000313" key="2">
    <source>
        <dbReference type="Proteomes" id="UP000828390"/>
    </source>
</evidence>
<proteinExistence type="predicted"/>
<dbReference type="Proteomes" id="UP000828390">
    <property type="component" value="Unassembled WGS sequence"/>
</dbReference>
<gene>
    <name evidence="1" type="ORF">DPMN_098741</name>
</gene>
<evidence type="ECO:0000313" key="1">
    <source>
        <dbReference type="EMBL" id="KAH3856160.1"/>
    </source>
</evidence>
<reference evidence="1" key="1">
    <citation type="journal article" date="2019" name="bioRxiv">
        <title>The Genome of the Zebra Mussel, Dreissena polymorpha: A Resource for Invasive Species Research.</title>
        <authorList>
            <person name="McCartney M.A."/>
            <person name="Auch B."/>
            <person name="Kono T."/>
            <person name="Mallez S."/>
            <person name="Zhang Y."/>
            <person name="Obille A."/>
            <person name="Becker A."/>
            <person name="Abrahante J.E."/>
            <person name="Garbe J."/>
            <person name="Badalamenti J.P."/>
            <person name="Herman A."/>
            <person name="Mangelson H."/>
            <person name="Liachko I."/>
            <person name="Sullivan S."/>
            <person name="Sone E.D."/>
            <person name="Koren S."/>
            <person name="Silverstein K.A.T."/>
            <person name="Beckman K.B."/>
            <person name="Gohl D.M."/>
        </authorList>
    </citation>
    <scope>NUCLEOTIDE SEQUENCE</scope>
    <source>
        <strain evidence="1">Duluth1</strain>
        <tissue evidence="1">Whole animal</tissue>
    </source>
</reference>